<feature type="transmembrane region" description="Helical" evidence="16">
    <location>
        <begin position="300"/>
        <end position="325"/>
    </location>
</feature>
<reference evidence="17" key="1">
    <citation type="submission" date="2020-04" db="EMBL/GenBank/DDBJ databases">
        <authorList>
            <person name="Zhang T."/>
        </authorList>
    </citation>
    <scope>NUCLEOTIDE SEQUENCE</scope>
    <source>
        <strain evidence="17">HKST-UBA80</strain>
    </source>
</reference>
<comment type="catalytic activity">
    <reaction evidence="15">
        <text>[GlcNAc-(1-&gt;4)-Mur2Ac(oyl-L-Ala-gamma-D-Glu-L-Lys-D-Ala-D-Ala)](n)-di-trans,octa-cis-undecaprenyl diphosphate + beta-D-GlcNAc-(1-&gt;4)-Mur2Ac(oyl-L-Ala-gamma-D-Glu-L-Lys-D-Ala-D-Ala)-di-trans,octa-cis-undecaprenyl diphosphate = [GlcNAc-(1-&gt;4)-Mur2Ac(oyl-L-Ala-gamma-D-Glu-L-Lys-D-Ala-D-Ala)](n+1)-di-trans,octa-cis-undecaprenyl diphosphate + di-trans,octa-cis-undecaprenyl diphosphate + H(+)</text>
        <dbReference type="Rhea" id="RHEA:23708"/>
        <dbReference type="Rhea" id="RHEA-COMP:9602"/>
        <dbReference type="Rhea" id="RHEA-COMP:9603"/>
        <dbReference type="ChEBI" id="CHEBI:15378"/>
        <dbReference type="ChEBI" id="CHEBI:58405"/>
        <dbReference type="ChEBI" id="CHEBI:60033"/>
        <dbReference type="ChEBI" id="CHEBI:78435"/>
        <dbReference type="EC" id="2.4.99.28"/>
    </reaction>
</comment>
<evidence type="ECO:0000313" key="17">
    <source>
        <dbReference type="EMBL" id="MCA9301940.1"/>
    </source>
</evidence>
<proteinExistence type="inferred from homology"/>
<feature type="transmembrane region" description="Helical" evidence="16">
    <location>
        <begin position="375"/>
        <end position="395"/>
    </location>
</feature>
<keyword evidence="7 16" id="KW-1133">Transmembrane helix</keyword>
<evidence type="ECO:0000256" key="12">
    <source>
        <dbReference type="ARBA" id="ARBA00041185"/>
    </source>
</evidence>
<comment type="similarity">
    <text evidence="11">Belongs to the SEDS family. FtsW subfamily.</text>
</comment>
<feature type="transmembrane region" description="Helical" evidence="16">
    <location>
        <begin position="63"/>
        <end position="81"/>
    </location>
</feature>
<evidence type="ECO:0000256" key="3">
    <source>
        <dbReference type="ARBA" id="ARBA00022679"/>
    </source>
</evidence>
<dbReference type="GO" id="GO:0008955">
    <property type="term" value="F:peptidoglycan glycosyltransferase activity"/>
    <property type="evidence" value="ECO:0007669"/>
    <property type="project" value="UniProtKB-EC"/>
</dbReference>
<name>A0A955IWX0_UNCKA</name>
<evidence type="ECO:0000256" key="9">
    <source>
        <dbReference type="ARBA" id="ARBA00032370"/>
    </source>
</evidence>
<dbReference type="EMBL" id="JAGQNY010000003">
    <property type="protein sequence ID" value="MCA9301940.1"/>
    <property type="molecule type" value="Genomic_DNA"/>
</dbReference>
<evidence type="ECO:0000256" key="14">
    <source>
        <dbReference type="ARBA" id="ARBA00044770"/>
    </source>
</evidence>
<dbReference type="GO" id="GO:0051301">
    <property type="term" value="P:cell division"/>
    <property type="evidence" value="ECO:0007669"/>
    <property type="project" value="UniProtKB-KW"/>
</dbReference>
<gene>
    <name evidence="17" type="ORF">KDA10_01050</name>
</gene>
<evidence type="ECO:0000256" key="4">
    <source>
        <dbReference type="ARBA" id="ARBA00022692"/>
    </source>
</evidence>
<dbReference type="PANTHER" id="PTHR30474">
    <property type="entry name" value="CELL CYCLE PROTEIN"/>
    <property type="match status" value="1"/>
</dbReference>
<protein>
    <recommendedName>
        <fullName evidence="12">Probable peptidoglycan glycosyltransferase FtsW</fullName>
        <ecNumber evidence="14">2.4.99.28</ecNumber>
    </recommendedName>
    <alternativeName>
        <fullName evidence="13">Cell division protein FtsW</fullName>
    </alternativeName>
    <alternativeName>
        <fullName evidence="10">Cell wall polymerase</fullName>
    </alternativeName>
    <alternativeName>
        <fullName evidence="9">Peptidoglycan polymerase</fullName>
    </alternativeName>
</protein>
<feature type="transmembrane region" description="Helical" evidence="16">
    <location>
        <begin position="177"/>
        <end position="207"/>
    </location>
</feature>
<comment type="subcellular location">
    <subcellularLocation>
        <location evidence="1">Membrane</location>
        <topology evidence="1">Multi-pass membrane protein</topology>
    </subcellularLocation>
</comment>
<feature type="transmembrane region" description="Helical" evidence="16">
    <location>
        <begin position="138"/>
        <end position="165"/>
    </location>
</feature>
<dbReference type="GO" id="GO:0032153">
    <property type="term" value="C:cell division site"/>
    <property type="evidence" value="ECO:0007669"/>
    <property type="project" value="TreeGrafter"/>
</dbReference>
<keyword evidence="8 16" id="KW-0472">Membrane</keyword>
<evidence type="ECO:0000256" key="15">
    <source>
        <dbReference type="ARBA" id="ARBA00049902"/>
    </source>
</evidence>
<evidence type="ECO:0000256" key="8">
    <source>
        <dbReference type="ARBA" id="ARBA00023136"/>
    </source>
</evidence>
<evidence type="ECO:0000256" key="7">
    <source>
        <dbReference type="ARBA" id="ARBA00022989"/>
    </source>
</evidence>
<feature type="transmembrane region" description="Helical" evidence="16">
    <location>
        <begin position="337"/>
        <end position="355"/>
    </location>
</feature>
<keyword evidence="17" id="KW-0131">Cell cycle</keyword>
<dbReference type="Pfam" id="PF01098">
    <property type="entry name" value="FTSW_RODA_SPOVE"/>
    <property type="match status" value="1"/>
</dbReference>
<feature type="transmembrane region" description="Helical" evidence="16">
    <location>
        <begin position="93"/>
        <end position="118"/>
    </location>
</feature>
<sequence length="400" mass="43960">MSTLPVNYKSKYRLKVRNPKRFPDKILSFCIVFLLSFGIIAIYDSTGILSQQIYKTPYKFVLLQLSWLAVGAVGFIIFYNLELSYIKRVARPLFYVTASLLALLAIFGVLPCSLNFIFTPCVNGANRWLYFNPHPLPPLPVLGVLGFQPSELAKFSAVLFFASFLSDMKTSIKDETIKFFIFLGSVSLLIVLQPNMSTAALIFAIGLSMYFASGFSIKPFLLALPPFTLLGLLAMLASPHSRARIERFTAAFSGNADANVVGYHVKQILIALGSGGIFGVGFGQSRQKFNYLPEVFADSIFAIIGEELGFVGTVSLVFVFGLLIYKGYSVALKSKDMYARLLAVGITSWIAIQFFVNISAMTQLIPLTGMPLPLISYGGSSLVFMLMGIGVLSNISRMKS</sequence>
<evidence type="ECO:0000256" key="10">
    <source>
        <dbReference type="ARBA" id="ARBA00033270"/>
    </source>
</evidence>
<dbReference type="GO" id="GO:0005886">
    <property type="term" value="C:plasma membrane"/>
    <property type="evidence" value="ECO:0007669"/>
    <property type="project" value="TreeGrafter"/>
</dbReference>
<reference evidence="17" key="2">
    <citation type="journal article" date="2021" name="Microbiome">
        <title>Successional dynamics and alternative stable states in a saline activated sludge microbial community over 9 years.</title>
        <authorList>
            <person name="Wang Y."/>
            <person name="Ye J."/>
            <person name="Ju F."/>
            <person name="Liu L."/>
            <person name="Boyd J.A."/>
            <person name="Deng Y."/>
            <person name="Parks D.H."/>
            <person name="Jiang X."/>
            <person name="Yin X."/>
            <person name="Woodcroft B.J."/>
            <person name="Tyson G.W."/>
            <person name="Hugenholtz P."/>
            <person name="Polz M.F."/>
            <person name="Zhang T."/>
        </authorList>
    </citation>
    <scope>NUCLEOTIDE SEQUENCE</scope>
    <source>
        <strain evidence="17">HKST-UBA80</strain>
    </source>
</reference>
<feature type="transmembrane region" description="Helical" evidence="16">
    <location>
        <begin position="260"/>
        <end position="280"/>
    </location>
</feature>
<evidence type="ECO:0000256" key="6">
    <source>
        <dbReference type="ARBA" id="ARBA00022984"/>
    </source>
</evidence>
<dbReference type="InterPro" id="IPR001182">
    <property type="entry name" value="FtsW/RodA"/>
</dbReference>
<comment type="caution">
    <text evidence="17">The sequence shown here is derived from an EMBL/GenBank/DDBJ whole genome shotgun (WGS) entry which is preliminary data.</text>
</comment>
<evidence type="ECO:0000256" key="16">
    <source>
        <dbReference type="SAM" id="Phobius"/>
    </source>
</evidence>
<evidence type="ECO:0000256" key="5">
    <source>
        <dbReference type="ARBA" id="ARBA00022960"/>
    </source>
</evidence>
<keyword evidence="17" id="KW-0132">Cell division</keyword>
<dbReference type="GO" id="GO:0009252">
    <property type="term" value="P:peptidoglycan biosynthetic process"/>
    <property type="evidence" value="ECO:0007669"/>
    <property type="project" value="UniProtKB-KW"/>
</dbReference>
<organism evidence="17 18">
    <name type="scientific">candidate division WWE3 bacterium</name>
    <dbReference type="NCBI Taxonomy" id="2053526"/>
    <lineage>
        <taxon>Bacteria</taxon>
        <taxon>Katanobacteria</taxon>
    </lineage>
</organism>
<evidence type="ECO:0000256" key="13">
    <source>
        <dbReference type="ARBA" id="ARBA00041418"/>
    </source>
</evidence>
<dbReference type="GO" id="GO:0008360">
    <property type="term" value="P:regulation of cell shape"/>
    <property type="evidence" value="ECO:0007669"/>
    <property type="project" value="UniProtKB-KW"/>
</dbReference>
<dbReference type="Proteomes" id="UP000714817">
    <property type="component" value="Unassembled WGS sequence"/>
</dbReference>
<keyword evidence="4 16" id="KW-0812">Transmembrane</keyword>
<keyword evidence="2" id="KW-0328">Glycosyltransferase</keyword>
<dbReference type="GO" id="GO:0015648">
    <property type="term" value="F:lipid-linked peptidoglycan transporter activity"/>
    <property type="evidence" value="ECO:0007669"/>
    <property type="project" value="TreeGrafter"/>
</dbReference>
<keyword evidence="6" id="KW-0573">Peptidoglycan synthesis</keyword>
<evidence type="ECO:0000256" key="1">
    <source>
        <dbReference type="ARBA" id="ARBA00004141"/>
    </source>
</evidence>
<dbReference type="AlphaFoldDB" id="A0A955IWX0"/>
<keyword evidence="5" id="KW-0133">Cell shape</keyword>
<evidence type="ECO:0000256" key="11">
    <source>
        <dbReference type="ARBA" id="ARBA00038053"/>
    </source>
</evidence>
<feature type="transmembrane region" description="Helical" evidence="16">
    <location>
        <begin position="219"/>
        <end position="239"/>
    </location>
</feature>
<evidence type="ECO:0000256" key="2">
    <source>
        <dbReference type="ARBA" id="ARBA00022676"/>
    </source>
</evidence>
<accession>A0A955IWX0</accession>
<feature type="transmembrane region" description="Helical" evidence="16">
    <location>
        <begin position="26"/>
        <end position="43"/>
    </location>
</feature>
<keyword evidence="3" id="KW-0808">Transferase</keyword>
<dbReference type="PANTHER" id="PTHR30474:SF2">
    <property type="entry name" value="PEPTIDOGLYCAN GLYCOSYLTRANSFERASE FTSW-RELATED"/>
    <property type="match status" value="1"/>
</dbReference>
<dbReference type="EC" id="2.4.99.28" evidence="14"/>
<evidence type="ECO:0000313" key="18">
    <source>
        <dbReference type="Proteomes" id="UP000714817"/>
    </source>
</evidence>